<proteinExistence type="predicted"/>
<sequence length="86" mass="9286">MNRIFFSEDAIHPLRTPDDPRVVLPELPPGSMTAAVLSRLVASWSGVLDRTSAELADLRSGVRDLASRLRDADDTGAEEIDGIGRA</sequence>
<dbReference type="EMBL" id="JAEIOS010000015">
    <property type="protein sequence ID" value="MBI8990247.1"/>
    <property type="molecule type" value="Genomic_DNA"/>
</dbReference>
<gene>
    <name evidence="1" type="ORF">JDV75_10840</name>
</gene>
<reference evidence="1" key="1">
    <citation type="submission" date="2020-12" db="EMBL/GenBank/DDBJ databases">
        <title>Genome public.</title>
        <authorList>
            <person name="Sun Q."/>
        </authorList>
    </citation>
    <scope>NUCLEOTIDE SEQUENCE</scope>
    <source>
        <strain evidence="1">CCM 8863</strain>
    </source>
</reference>
<dbReference type="Proteomes" id="UP000645966">
    <property type="component" value="Unassembled WGS sequence"/>
</dbReference>
<evidence type="ECO:0000313" key="2">
    <source>
        <dbReference type="Proteomes" id="UP000645966"/>
    </source>
</evidence>
<keyword evidence="2" id="KW-1185">Reference proteome</keyword>
<dbReference type="RefSeq" id="WP_198739261.1">
    <property type="nucleotide sequence ID" value="NZ_JAEIOS010000015.1"/>
</dbReference>
<evidence type="ECO:0000313" key="1">
    <source>
        <dbReference type="EMBL" id="MBI8990247.1"/>
    </source>
</evidence>
<comment type="caution">
    <text evidence="1">The sequence shown here is derived from an EMBL/GenBank/DDBJ whole genome shotgun (WGS) entry which is preliminary data.</text>
</comment>
<protein>
    <submittedName>
        <fullName evidence="1">Uncharacterized protein</fullName>
    </submittedName>
</protein>
<accession>A0A934M850</accession>
<organism evidence="1 2">
    <name type="scientific">Corynebacterium meridianum</name>
    <dbReference type="NCBI Taxonomy" id="2765363"/>
    <lineage>
        <taxon>Bacteria</taxon>
        <taxon>Bacillati</taxon>
        <taxon>Actinomycetota</taxon>
        <taxon>Actinomycetes</taxon>
        <taxon>Mycobacteriales</taxon>
        <taxon>Corynebacteriaceae</taxon>
        <taxon>Corynebacterium</taxon>
    </lineage>
</organism>
<name>A0A934M850_9CORY</name>
<dbReference type="AlphaFoldDB" id="A0A934M850"/>